<sequence length="281" mass="31718">MKLFNKALTITKVFITAGLIASCQSEKDAVVSPVVEQAEKVDENAKISADSKLISDFSRKLSYSGPRNLLAKETLESYNYYIDYVYTAQGIKATKYEISSQKAVSTSTYILNASGLCIESSVGNSFSGTTQYKYNDNQQLILAFNKFEPNERQEFKYSSEPNGQARLLSVSFYDKQNYKTRELIYSYVGNMPDLYPLNPDFLASGTGKYLPIFGKFSPYLIKMVSETEHTYHPHKEYTSAELYNYKFYADGRVKSIEASDVKTGNTYMISNRTYASAMVAN</sequence>
<dbReference type="AlphaFoldDB" id="A0A1T5CNX5"/>
<protein>
    <recommendedName>
        <fullName evidence="3">YD repeat-containing protein</fullName>
    </recommendedName>
</protein>
<gene>
    <name evidence="1" type="ORF">SAMN05660293_01415</name>
</gene>
<evidence type="ECO:0000313" key="1">
    <source>
        <dbReference type="EMBL" id="SKB61215.1"/>
    </source>
</evidence>
<keyword evidence="2" id="KW-1185">Reference proteome</keyword>
<dbReference type="PROSITE" id="PS51257">
    <property type="entry name" value="PROKAR_LIPOPROTEIN"/>
    <property type="match status" value="1"/>
</dbReference>
<evidence type="ECO:0000313" key="2">
    <source>
        <dbReference type="Proteomes" id="UP000190897"/>
    </source>
</evidence>
<dbReference type="OrthoDB" id="945909at2"/>
<dbReference type="Proteomes" id="UP000190897">
    <property type="component" value="Unassembled WGS sequence"/>
</dbReference>
<organism evidence="1 2">
    <name type="scientific">Dyadobacter psychrophilus</name>
    <dbReference type="NCBI Taxonomy" id="651661"/>
    <lineage>
        <taxon>Bacteria</taxon>
        <taxon>Pseudomonadati</taxon>
        <taxon>Bacteroidota</taxon>
        <taxon>Cytophagia</taxon>
        <taxon>Cytophagales</taxon>
        <taxon>Spirosomataceae</taxon>
        <taxon>Dyadobacter</taxon>
    </lineage>
</organism>
<dbReference type="RefSeq" id="WP_082213882.1">
    <property type="nucleotide sequence ID" value="NZ_FUZA01000001.1"/>
</dbReference>
<reference evidence="2" key="1">
    <citation type="submission" date="2017-02" db="EMBL/GenBank/DDBJ databases">
        <authorList>
            <person name="Varghese N."/>
            <person name="Submissions S."/>
        </authorList>
    </citation>
    <scope>NUCLEOTIDE SEQUENCE [LARGE SCALE GENOMIC DNA]</scope>
    <source>
        <strain evidence="2">DSM 22270</strain>
    </source>
</reference>
<dbReference type="STRING" id="651661.SAMN05660293_01415"/>
<dbReference type="EMBL" id="FUZA01000001">
    <property type="protein sequence ID" value="SKB61215.1"/>
    <property type="molecule type" value="Genomic_DNA"/>
</dbReference>
<name>A0A1T5CNX5_9BACT</name>
<accession>A0A1T5CNX5</accession>
<evidence type="ECO:0008006" key="3">
    <source>
        <dbReference type="Google" id="ProtNLM"/>
    </source>
</evidence>
<proteinExistence type="predicted"/>